<keyword evidence="2 9" id="KW-0808">Transferase</keyword>
<dbReference type="CDD" id="cd05403">
    <property type="entry name" value="NT_KNTase_like"/>
    <property type="match status" value="1"/>
</dbReference>
<dbReference type="InterPro" id="IPR052038">
    <property type="entry name" value="Type-VII_TA_antitoxin"/>
</dbReference>
<accession>A0A3A9AHE2</accession>
<proteinExistence type="predicted"/>
<dbReference type="InterPro" id="IPR041633">
    <property type="entry name" value="Polbeta"/>
</dbReference>
<organism evidence="9 10">
    <name type="scientific">Parablautia intestinalis</name>
    <dbReference type="NCBI Taxonomy" id="2320100"/>
    <lineage>
        <taxon>Bacteria</taxon>
        <taxon>Bacillati</taxon>
        <taxon>Bacillota</taxon>
        <taxon>Clostridia</taxon>
        <taxon>Lachnospirales</taxon>
        <taxon>Lachnospiraceae</taxon>
        <taxon>Parablautia</taxon>
    </lineage>
</organism>
<sequence>MRYTINEIKNKTTPIAKTYGIERMSLFGSYARGEAKDGSDVDLYIERGRLKSLLQYFAFIDELENALDCHVDVVTTGIEDKTFLSKIMQEGVFLHEE</sequence>
<reference evidence="9 10" key="1">
    <citation type="submission" date="2018-09" db="EMBL/GenBank/DDBJ databases">
        <title>Murine metabolic-syndrome-specific gut microbial biobank.</title>
        <authorList>
            <person name="Liu C."/>
        </authorList>
    </citation>
    <scope>NUCLEOTIDE SEQUENCE [LARGE SCALE GENOMIC DNA]</scope>
    <source>
        <strain evidence="9 10">0.1xD8-82</strain>
    </source>
</reference>
<evidence type="ECO:0000313" key="9">
    <source>
        <dbReference type="EMBL" id="RKI90484.1"/>
    </source>
</evidence>
<evidence type="ECO:0000256" key="2">
    <source>
        <dbReference type="ARBA" id="ARBA00022679"/>
    </source>
</evidence>
<keyword evidence="3" id="KW-0548">Nucleotidyltransferase</keyword>
<protein>
    <submittedName>
        <fullName evidence="9">Nucleotidyltransferase</fullName>
    </submittedName>
</protein>
<dbReference type="Pfam" id="PF18765">
    <property type="entry name" value="Polbeta"/>
    <property type="match status" value="1"/>
</dbReference>
<dbReference type="OrthoDB" id="9809668at2"/>
<dbReference type="InterPro" id="IPR043519">
    <property type="entry name" value="NT_sf"/>
</dbReference>
<dbReference type="Proteomes" id="UP000280696">
    <property type="component" value="Unassembled WGS sequence"/>
</dbReference>
<dbReference type="PANTHER" id="PTHR33571">
    <property type="entry name" value="SSL8005 PROTEIN"/>
    <property type="match status" value="1"/>
</dbReference>
<evidence type="ECO:0000256" key="3">
    <source>
        <dbReference type="ARBA" id="ARBA00022695"/>
    </source>
</evidence>
<dbReference type="AlphaFoldDB" id="A0A3A9AHE2"/>
<comment type="caution">
    <text evidence="9">The sequence shown here is derived from an EMBL/GenBank/DDBJ whole genome shotgun (WGS) entry which is preliminary data.</text>
</comment>
<keyword evidence="4" id="KW-0479">Metal-binding</keyword>
<gene>
    <name evidence="9" type="ORF">D7V94_13745</name>
</gene>
<dbReference type="GO" id="GO:0005524">
    <property type="term" value="F:ATP binding"/>
    <property type="evidence" value="ECO:0007669"/>
    <property type="project" value="UniProtKB-KW"/>
</dbReference>
<name>A0A3A9AHE2_9FIRM</name>
<comment type="cofactor">
    <cofactor evidence="1">
        <name>Mg(2+)</name>
        <dbReference type="ChEBI" id="CHEBI:18420"/>
    </cofactor>
</comment>
<keyword evidence="5" id="KW-0547">Nucleotide-binding</keyword>
<dbReference type="SUPFAM" id="SSF81301">
    <property type="entry name" value="Nucleotidyltransferase"/>
    <property type="match status" value="1"/>
</dbReference>
<evidence type="ECO:0000313" key="10">
    <source>
        <dbReference type="Proteomes" id="UP000280696"/>
    </source>
</evidence>
<evidence type="ECO:0000256" key="6">
    <source>
        <dbReference type="ARBA" id="ARBA00022840"/>
    </source>
</evidence>
<dbReference type="GO" id="GO:0016779">
    <property type="term" value="F:nucleotidyltransferase activity"/>
    <property type="evidence" value="ECO:0007669"/>
    <property type="project" value="UniProtKB-KW"/>
</dbReference>
<keyword evidence="10" id="KW-1185">Reference proteome</keyword>
<dbReference type="PANTHER" id="PTHR33571:SF14">
    <property type="entry name" value="PROTEIN ADENYLYLTRANSFERASE MJ0435-RELATED"/>
    <property type="match status" value="1"/>
</dbReference>
<keyword evidence="7" id="KW-0460">Magnesium</keyword>
<evidence type="ECO:0000256" key="7">
    <source>
        <dbReference type="ARBA" id="ARBA00022842"/>
    </source>
</evidence>
<evidence type="ECO:0000256" key="4">
    <source>
        <dbReference type="ARBA" id="ARBA00022723"/>
    </source>
</evidence>
<feature type="domain" description="Polymerase beta nucleotidyltransferase" evidence="8">
    <location>
        <begin position="10"/>
        <end position="96"/>
    </location>
</feature>
<dbReference type="EMBL" id="RAYQ01000014">
    <property type="protein sequence ID" value="RKI90484.1"/>
    <property type="molecule type" value="Genomic_DNA"/>
</dbReference>
<dbReference type="RefSeq" id="WP_120470714.1">
    <property type="nucleotide sequence ID" value="NZ_RAYQ01000014.1"/>
</dbReference>
<evidence type="ECO:0000256" key="5">
    <source>
        <dbReference type="ARBA" id="ARBA00022741"/>
    </source>
</evidence>
<evidence type="ECO:0000259" key="8">
    <source>
        <dbReference type="Pfam" id="PF18765"/>
    </source>
</evidence>
<keyword evidence="6" id="KW-0067">ATP-binding</keyword>
<dbReference type="Gene3D" id="3.30.460.10">
    <property type="entry name" value="Beta Polymerase, domain 2"/>
    <property type="match status" value="1"/>
</dbReference>
<evidence type="ECO:0000256" key="1">
    <source>
        <dbReference type="ARBA" id="ARBA00001946"/>
    </source>
</evidence>
<dbReference type="GO" id="GO:0046872">
    <property type="term" value="F:metal ion binding"/>
    <property type="evidence" value="ECO:0007669"/>
    <property type="project" value="UniProtKB-KW"/>
</dbReference>